<proteinExistence type="predicted"/>
<dbReference type="AlphaFoldDB" id="A0A194QHA2"/>
<organism evidence="2 3">
    <name type="scientific">Papilio xuthus</name>
    <name type="common">Asian swallowtail butterfly</name>
    <dbReference type="NCBI Taxonomy" id="66420"/>
    <lineage>
        <taxon>Eukaryota</taxon>
        <taxon>Metazoa</taxon>
        <taxon>Ecdysozoa</taxon>
        <taxon>Arthropoda</taxon>
        <taxon>Hexapoda</taxon>
        <taxon>Insecta</taxon>
        <taxon>Pterygota</taxon>
        <taxon>Neoptera</taxon>
        <taxon>Endopterygota</taxon>
        <taxon>Lepidoptera</taxon>
        <taxon>Glossata</taxon>
        <taxon>Ditrysia</taxon>
        <taxon>Papilionoidea</taxon>
        <taxon>Papilionidae</taxon>
        <taxon>Papilioninae</taxon>
        <taxon>Papilio</taxon>
    </lineage>
</organism>
<keyword evidence="3" id="KW-1185">Reference proteome</keyword>
<feature type="transmembrane region" description="Helical" evidence="1">
    <location>
        <begin position="99"/>
        <end position="122"/>
    </location>
</feature>
<dbReference type="Proteomes" id="UP000053268">
    <property type="component" value="Unassembled WGS sequence"/>
</dbReference>
<keyword evidence="1" id="KW-1133">Transmembrane helix</keyword>
<dbReference type="EMBL" id="KQ459232">
    <property type="protein sequence ID" value="KPJ02821.1"/>
    <property type="molecule type" value="Genomic_DNA"/>
</dbReference>
<accession>A0A194QHA2</accession>
<gene>
    <name evidence="2" type="ORF">RR46_10024</name>
</gene>
<protein>
    <submittedName>
        <fullName evidence="2">Uncharacterized protein</fullName>
    </submittedName>
</protein>
<keyword evidence="1" id="KW-0472">Membrane</keyword>
<name>A0A194QHA2_PAPXU</name>
<evidence type="ECO:0000313" key="3">
    <source>
        <dbReference type="Proteomes" id="UP000053268"/>
    </source>
</evidence>
<sequence>MAGLSEKTILRLNGVHPLCCLKELVFFVASVHPCWLDFLPGLRSGRGAAYACSEGEGNAPKSCCGRPPLRLCVLFLGVVGACLVAAGAVLGALRPHPRAPLTLLLLMIGIGVVLVTAAGLAWRLGARDAPCALLGLRRASCRRFVPRLPPSYARPHHPYAAMLYPEFHYRPPPPTYQASMQEYRLRLLLLDRSVPAVSPPPTYRSNSASLVRGTTGATWCGSEYSGPPSYRAPRAEPPPAVTDVPSPIDLKYSGESIESPLPEQKDPDEHLVTIVHTEAQPVIVTVSGSPALNETHITHTSEIDILAHL</sequence>
<feature type="transmembrane region" description="Helical" evidence="1">
    <location>
        <begin position="71"/>
        <end position="93"/>
    </location>
</feature>
<reference evidence="2 3" key="1">
    <citation type="journal article" date="2015" name="Nat. Commun.">
        <title>Outbred genome sequencing and CRISPR/Cas9 gene editing in butterflies.</title>
        <authorList>
            <person name="Li X."/>
            <person name="Fan D."/>
            <person name="Zhang W."/>
            <person name="Liu G."/>
            <person name="Zhang L."/>
            <person name="Zhao L."/>
            <person name="Fang X."/>
            <person name="Chen L."/>
            <person name="Dong Y."/>
            <person name="Chen Y."/>
            <person name="Ding Y."/>
            <person name="Zhao R."/>
            <person name="Feng M."/>
            <person name="Zhu Y."/>
            <person name="Feng Y."/>
            <person name="Jiang X."/>
            <person name="Zhu D."/>
            <person name="Xiang H."/>
            <person name="Feng X."/>
            <person name="Li S."/>
            <person name="Wang J."/>
            <person name="Zhang G."/>
            <person name="Kronforst M.R."/>
            <person name="Wang W."/>
        </authorList>
    </citation>
    <scope>NUCLEOTIDE SEQUENCE [LARGE SCALE GENOMIC DNA]</scope>
    <source>
        <strain evidence="2">Ya'a_city_454_Px</strain>
        <tissue evidence="2">Whole body</tissue>
    </source>
</reference>
<evidence type="ECO:0000313" key="2">
    <source>
        <dbReference type="EMBL" id="KPJ02821.1"/>
    </source>
</evidence>
<evidence type="ECO:0000256" key="1">
    <source>
        <dbReference type="SAM" id="Phobius"/>
    </source>
</evidence>
<dbReference type="STRING" id="66420.A0A194QHA2"/>
<keyword evidence="1" id="KW-0812">Transmembrane</keyword>